<dbReference type="SUPFAM" id="SSF51430">
    <property type="entry name" value="NAD(P)-linked oxidoreductase"/>
    <property type="match status" value="1"/>
</dbReference>
<reference evidence="3 4" key="1">
    <citation type="journal article" date="2014" name="Environ. Microbiol.">
        <title>Comparative genomics of the marine bacterial genus Glaciecola reveals the high degree of genomic diversity and genomic characteristic for cold adaptation.</title>
        <authorList>
            <person name="Qin Q.L."/>
            <person name="Xie B.B."/>
            <person name="Yu Y."/>
            <person name="Shu Y.L."/>
            <person name="Rong J.C."/>
            <person name="Zhang Y.J."/>
            <person name="Zhao D.L."/>
            <person name="Chen X.L."/>
            <person name="Zhang X.Y."/>
            <person name="Chen B."/>
            <person name="Zhou B.C."/>
            <person name="Zhang Y.Z."/>
        </authorList>
    </citation>
    <scope>NUCLEOTIDE SEQUENCE [LARGE SCALE GENOMIC DNA]</scope>
    <source>
        <strain evidence="3 4">NO2</strain>
    </source>
</reference>
<dbReference type="PANTHER" id="PTHR43625">
    <property type="entry name" value="AFLATOXIN B1 ALDEHYDE REDUCTASE"/>
    <property type="match status" value="1"/>
</dbReference>
<accession>A0ABQ0I249</accession>
<feature type="domain" description="NADP-dependent oxidoreductase" evidence="2">
    <location>
        <begin position="13"/>
        <end position="303"/>
    </location>
</feature>
<evidence type="ECO:0000256" key="1">
    <source>
        <dbReference type="ARBA" id="ARBA00023002"/>
    </source>
</evidence>
<evidence type="ECO:0000313" key="4">
    <source>
        <dbReference type="Proteomes" id="UP000008372"/>
    </source>
</evidence>
<dbReference type="InterPro" id="IPR020471">
    <property type="entry name" value="AKR"/>
</dbReference>
<name>A0ABQ0I249_9ALTE</name>
<dbReference type="Proteomes" id="UP000008372">
    <property type="component" value="Unassembled WGS sequence"/>
</dbReference>
<dbReference type="Pfam" id="PF00248">
    <property type="entry name" value="Aldo_ket_red"/>
    <property type="match status" value="1"/>
</dbReference>
<proteinExistence type="predicted"/>
<evidence type="ECO:0000313" key="3">
    <source>
        <dbReference type="EMBL" id="GAC03409.1"/>
    </source>
</evidence>
<dbReference type="PRINTS" id="PR00069">
    <property type="entry name" value="ALDKETRDTASE"/>
</dbReference>
<dbReference type="InterPro" id="IPR036812">
    <property type="entry name" value="NAD(P)_OxRdtase_dom_sf"/>
</dbReference>
<gene>
    <name evidence="3" type="ORF">GAGA_0544</name>
</gene>
<organism evidence="3 4">
    <name type="scientific">Paraglaciecola agarilytica NO2</name>
    <dbReference type="NCBI Taxonomy" id="1125747"/>
    <lineage>
        <taxon>Bacteria</taxon>
        <taxon>Pseudomonadati</taxon>
        <taxon>Pseudomonadota</taxon>
        <taxon>Gammaproteobacteria</taxon>
        <taxon>Alteromonadales</taxon>
        <taxon>Alteromonadaceae</taxon>
        <taxon>Paraglaciecola</taxon>
    </lineage>
</organism>
<dbReference type="InterPro" id="IPR050791">
    <property type="entry name" value="Aldo-Keto_reductase"/>
</dbReference>
<protein>
    <submittedName>
        <fullName evidence="3">Aldo/keto reductase</fullName>
    </submittedName>
</protein>
<comment type="caution">
    <text evidence="3">The sequence shown here is derived from an EMBL/GenBank/DDBJ whole genome shotgun (WGS) entry which is preliminary data.</text>
</comment>
<dbReference type="EMBL" id="BAEK01000010">
    <property type="protein sequence ID" value="GAC03409.1"/>
    <property type="molecule type" value="Genomic_DNA"/>
</dbReference>
<dbReference type="PANTHER" id="PTHR43625:SF40">
    <property type="entry name" value="ALDO-KETO REDUCTASE YAKC [NADP(+)]"/>
    <property type="match status" value="1"/>
</dbReference>
<dbReference type="InterPro" id="IPR023210">
    <property type="entry name" value="NADP_OxRdtase_dom"/>
</dbReference>
<evidence type="ECO:0000259" key="2">
    <source>
        <dbReference type="Pfam" id="PF00248"/>
    </source>
</evidence>
<keyword evidence="1" id="KW-0560">Oxidoreductase</keyword>
<keyword evidence="4" id="KW-1185">Reference proteome</keyword>
<dbReference type="RefSeq" id="WP_008302233.1">
    <property type="nucleotide sequence ID" value="NZ_BAEK01000010.1"/>
</dbReference>
<dbReference type="Gene3D" id="3.20.20.100">
    <property type="entry name" value="NADP-dependent oxidoreductase domain"/>
    <property type="match status" value="1"/>
</dbReference>
<sequence length="328" mass="36068">MKQREIAGQNVAEIGLGCMNLSHAYGHPLSEADAAKVIDAALDAGVRHFDSAALYGLGSNEILLGKLLKPHRKNIFLASKCGMTGVDGKRVIDGRPKTLRSTLEQSLQNLQTDVLDLYYLHRWDKSVPIEDSVGELSRLVDEGKIKAIGLSEVSSQTLQKAHAVHPIAAVQTEYSLWTRNPEIAVLEMCRKLGSAFVAFSPLARGYLSGQVTDKNALVDGDIRKGMPRFQPEHLQKNLALLAELKLISEAQQCTMAQVSLAWLLHQGPHIHLIPGTTQISHLRDNVGASDIRLTSTQLAKLRQVFHPKHISGPRYPSATQLEIDTEEF</sequence>